<feature type="transmembrane region" description="Helical" evidence="2">
    <location>
        <begin position="206"/>
        <end position="228"/>
    </location>
</feature>
<dbReference type="AlphaFoldDB" id="A0A5M3XT56"/>
<gene>
    <name evidence="3" type="ORF">Aple_070810</name>
</gene>
<protein>
    <submittedName>
        <fullName evidence="3">Uncharacterized protein</fullName>
    </submittedName>
</protein>
<keyword evidence="2" id="KW-1133">Transmembrane helix</keyword>
<proteinExistence type="predicted"/>
<reference evidence="3 4" key="1">
    <citation type="submission" date="2019-10" db="EMBL/GenBank/DDBJ databases">
        <title>Whole genome shotgun sequence of Acrocarpospora pleiomorpha NBRC 16267.</title>
        <authorList>
            <person name="Ichikawa N."/>
            <person name="Kimura A."/>
            <person name="Kitahashi Y."/>
            <person name="Komaki H."/>
            <person name="Oguchi A."/>
        </authorList>
    </citation>
    <scope>NUCLEOTIDE SEQUENCE [LARGE SCALE GENOMIC DNA]</scope>
    <source>
        <strain evidence="3 4">NBRC 16267</strain>
    </source>
</reference>
<feature type="transmembrane region" description="Helical" evidence="2">
    <location>
        <begin position="240"/>
        <end position="261"/>
    </location>
</feature>
<name>A0A5M3XT56_9ACTN</name>
<comment type="caution">
    <text evidence="3">The sequence shown here is derived from an EMBL/GenBank/DDBJ whole genome shotgun (WGS) entry which is preliminary data.</text>
</comment>
<evidence type="ECO:0000256" key="1">
    <source>
        <dbReference type="SAM" id="MobiDB-lite"/>
    </source>
</evidence>
<feature type="region of interest" description="Disordered" evidence="1">
    <location>
        <begin position="1"/>
        <end position="52"/>
    </location>
</feature>
<sequence length="262" mass="29162">MPMNFQLERVRHPRQLPKRPPGPNIVHSRPALRGPHRDPSRRRTPIRLPLKGTAPPRLVEQRRLMTSETGSYGLLLNRPHEHEHLTGLLRKPLPPKPITHRARTHPDNLSQGPIGRHPLQPLTPKCGQRANHRLEIRRARLTHRDTVLPSDTPPEHHPDSLLSTPRAASLFLSRAVQPCPFPSWTPPLDRQSQFDSRVEEKPLNSIQILALLLAVSVSLHIAFAAALLTRRTGATLATATLTAVGTALTVLGLYFAAVAAYS</sequence>
<feature type="region of interest" description="Disordered" evidence="1">
    <location>
        <begin position="100"/>
        <end position="126"/>
    </location>
</feature>
<keyword evidence="2" id="KW-0472">Membrane</keyword>
<keyword evidence="4" id="KW-1185">Reference proteome</keyword>
<evidence type="ECO:0000313" key="3">
    <source>
        <dbReference type="EMBL" id="GES24182.1"/>
    </source>
</evidence>
<keyword evidence="2" id="KW-0812">Transmembrane</keyword>
<evidence type="ECO:0000256" key="2">
    <source>
        <dbReference type="SAM" id="Phobius"/>
    </source>
</evidence>
<dbReference type="Proteomes" id="UP000377595">
    <property type="component" value="Unassembled WGS sequence"/>
</dbReference>
<accession>A0A5M3XT56</accession>
<evidence type="ECO:0000313" key="4">
    <source>
        <dbReference type="Proteomes" id="UP000377595"/>
    </source>
</evidence>
<organism evidence="3 4">
    <name type="scientific">Acrocarpospora pleiomorpha</name>
    <dbReference type="NCBI Taxonomy" id="90975"/>
    <lineage>
        <taxon>Bacteria</taxon>
        <taxon>Bacillati</taxon>
        <taxon>Actinomycetota</taxon>
        <taxon>Actinomycetes</taxon>
        <taxon>Streptosporangiales</taxon>
        <taxon>Streptosporangiaceae</taxon>
        <taxon>Acrocarpospora</taxon>
    </lineage>
</organism>
<dbReference type="EMBL" id="BLAF01000048">
    <property type="protein sequence ID" value="GES24182.1"/>
    <property type="molecule type" value="Genomic_DNA"/>
</dbReference>